<name>A0A5B7H8U8_PORTR</name>
<keyword evidence="2" id="KW-1185">Reference proteome</keyword>
<evidence type="ECO:0000313" key="1">
    <source>
        <dbReference type="EMBL" id="MPC65458.1"/>
    </source>
</evidence>
<sequence>MRRSTKNKNKKNKNKKTTWKTVIHFIYTNQVFTFTPTATSKKTYLALRKKRNRNQSDGYDALLWCP</sequence>
<protein>
    <submittedName>
        <fullName evidence="1">Uncharacterized protein</fullName>
    </submittedName>
</protein>
<proteinExistence type="predicted"/>
<accession>A0A5B7H8U8</accession>
<dbReference type="EMBL" id="VSRR010023398">
    <property type="protein sequence ID" value="MPC65458.1"/>
    <property type="molecule type" value="Genomic_DNA"/>
</dbReference>
<reference evidence="1 2" key="1">
    <citation type="submission" date="2019-05" db="EMBL/GenBank/DDBJ databases">
        <title>Another draft genome of Portunus trituberculatus and its Hox gene families provides insights of decapod evolution.</title>
        <authorList>
            <person name="Jeong J.-H."/>
            <person name="Song I."/>
            <person name="Kim S."/>
            <person name="Choi T."/>
            <person name="Kim D."/>
            <person name="Ryu S."/>
            <person name="Kim W."/>
        </authorList>
    </citation>
    <scope>NUCLEOTIDE SEQUENCE [LARGE SCALE GENOMIC DNA]</scope>
    <source>
        <tissue evidence="1">Muscle</tissue>
    </source>
</reference>
<dbReference type="AlphaFoldDB" id="A0A5B7H8U8"/>
<organism evidence="1 2">
    <name type="scientific">Portunus trituberculatus</name>
    <name type="common">Swimming crab</name>
    <name type="synonym">Neptunus trituberculatus</name>
    <dbReference type="NCBI Taxonomy" id="210409"/>
    <lineage>
        <taxon>Eukaryota</taxon>
        <taxon>Metazoa</taxon>
        <taxon>Ecdysozoa</taxon>
        <taxon>Arthropoda</taxon>
        <taxon>Crustacea</taxon>
        <taxon>Multicrustacea</taxon>
        <taxon>Malacostraca</taxon>
        <taxon>Eumalacostraca</taxon>
        <taxon>Eucarida</taxon>
        <taxon>Decapoda</taxon>
        <taxon>Pleocyemata</taxon>
        <taxon>Brachyura</taxon>
        <taxon>Eubrachyura</taxon>
        <taxon>Portunoidea</taxon>
        <taxon>Portunidae</taxon>
        <taxon>Portuninae</taxon>
        <taxon>Portunus</taxon>
    </lineage>
</organism>
<dbReference type="Proteomes" id="UP000324222">
    <property type="component" value="Unassembled WGS sequence"/>
</dbReference>
<gene>
    <name evidence="1" type="ORF">E2C01_059592</name>
</gene>
<comment type="caution">
    <text evidence="1">The sequence shown here is derived from an EMBL/GenBank/DDBJ whole genome shotgun (WGS) entry which is preliminary data.</text>
</comment>
<evidence type="ECO:0000313" key="2">
    <source>
        <dbReference type="Proteomes" id="UP000324222"/>
    </source>
</evidence>